<dbReference type="EMBL" id="QYTW02000036">
    <property type="protein sequence ID" value="RST57343.1"/>
    <property type="molecule type" value="Genomic_DNA"/>
</dbReference>
<dbReference type="InterPro" id="IPR027275">
    <property type="entry name" value="PRC-brl_dom"/>
</dbReference>
<evidence type="ECO:0000313" key="2">
    <source>
        <dbReference type="EMBL" id="GIN97987.1"/>
    </source>
</evidence>
<feature type="domain" description="PRC-barrel" evidence="1">
    <location>
        <begin position="100"/>
        <end position="155"/>
    </location>
</feature>
<dbReference type="RefSeq" id="WP_120118843.1">
    <property type="nucleotide sequence ID" value="NZ_BORI01000002.1"/>
</dbReference>
<sequence>MRTFSLLKGMSVYDRNGEILGEVCDICIGEEGLVTDLLLQMKGFIGKKVRVPVQSVSSFGEDGIILGSNRQYSKYRELDNEYTMHHGHPLAKKNTMTPHGEQLGLLDDVYFLEKEGTIVGYELTDGFFSDITEGKRVIRTLDPPSMGKDAIIVSAINQRGGNAHDEMSELSKQGPW</sequence>
<dbReference type="Gene3D" id="2.30.30.240">
    <property type="entry name" value="PRC-barrel domain"/>
    <property type="match status" value="1"/>
</dbReference>
<protein>
    <submittedName>
        <fullName evidence="3">Photosystem reaction center subunit H</fullName>
    </submittedName>
</protein>
<evidence type="ECO:0000313" key="5">
    <source>
        <dbReference type="Proteomes" id="UP000680670"/>
    </source>
</evidence>
<evidence type="ECO:0000313" key="4">
    <source>
        <dbReference type="Proteomes" id="UP000287296"/>
    </source>
</evidence>
<comment type="caution">
    <text evidence="3">The sequence shown here is derived from an EMBL/GenBank/DDBJ whole genome shotgun (WGS) entry which is preliminary data.</text>
</comment>
<evidence type="ECO:0000259" key="1">
    <source>
        <dbReference type="Pfam" id="PF05239"/>
    </source>
</evidence>
<evidence type="ECO:0000313" key="3">
    <source>
        <dbReference type="EMBL" id="RST57343.1"/>
    </source>
</evidence>
<proteinExistence type="predicted"/>
<feature type="domain" description="PRC-barrel" evidence="1">
    <location>
        <begin position="4"/>
        <end position="65"/>
    </location>
</feature>
<dbReference type="SUPFAM" id="SSF50346">
    <property type="entry name" value="PRC-barrel domain"/>
    <property type="match status" value="2"/>
</dbReference>
<gene>
    <name evidence="2" type="primary">yrrD</name>
    <name evidence="3" type="ORF">D5F11_023305</name>
    <name evidence="2" type="ORF">J6TS1_38570</name>
</gene>
<reference evidence="2 5" key="2">
    <citation type="submission" date="2021-03" db="EMBL/GenBank/DDBJ databases">
        <title>Antimicrobial resistance genes in bacteria isolated from Japanese honey, and their potential for conferring macrolide and lincosamide resistance in the American foulbrood pathogen Paenibacillus larvae.</title>
        <authorList>
            <person name="Okamoto M."/>
            <person name="Kumagai M."/>
            <person name="Kanamori H."/>
            <person name="Takamatsu D."/>
        </authorList>
    </citation>
    <scope>NUCLEOTIDE SEQUENCE [LARGE SCALE GENOMIC DNA]</scope>
    <source>
        <strain evidence="2 5">J6TS1</strain>
    </source>
</reference>
<reference evidence="3 4" key="1">
    <citation type="submission" date="2018-12" db="EMBL/GenBank/DDBJ databases">
        <authorList>
            <person name="Sun L."/>
            <person name="Chen Z."/>
        </authorList>
    </citation>
    <scope>NUCLEOTIDE SEQUENCE [LARGE SCALE GENOMIC DNA]</scope>
    <source>
        <strain evidence="3 4">LMG 29736</strain>
    </source>
</reference>
<dbReference type="InterPro" id="IPR011033">
    <property type="entry name" value="PRC_barrel-like_sf"/>
</dbReference>
<organism evidence="3 4">
    <name type="scientific">Siminovitchia terrae</name>
    <name type="common">Bacillus terrae</name>
    <dbReference type="NCBI Taxonomy" id="1914933"/>
    <lineage>
        <taxon>Bacteria</taxon>
        <taxon>Bacillati</taxon>
        <taxon>Bacillota</taxon>
        <taxon>Bacilli</taxon>
        <taxon>Bacillales</taxon>
        <taxon>Bacillaceae</taxon>
        <taxon>Siminovitchia</taxon>
    </lineage>
</organism>
<accession>A0A429X1T9</accession>
<dbReference type="Proteomes" id="UP000680670">
    <property type="component" value="Unassembled WGS sequence"/>
</dbReference>
<dbReference type="EMBL" id="BORJ01000011">
    <property type="protein sequence ID" value="GIN97987.1"/>
    <property type="molecule type" value="Genomic_DNA"/>
</dbReference>
<name>A0A429X1T9_SIMTE</name>
<dbReference type="OrthoDB" id="1707618at2"/>
<dbReference type="Pfam" id="PF05239">
    <property type="entry name" value="PRC"/>
    <property type="match status" value="2"/>
</dbReference>
<dbReference type="AlphaFoldDB" id="A0A429X1T9"/>
<keyword evidence="5" id="KW-1185">Reference proteome</keyword>
<dbReference type="Proteomes" id="UP000287296">
    <property type="component" value="Unassembled WGS sequence"/>
</dbReference>